<name>Q0UE69_PHANO</name>
<evidence type="ECO:0000313" key="1">
    <source>
        <dbReference type="EMBL" id="EAT82280.1"/>
    </source>
</evidence>
<accession>Q0UE69</accession>
<dbReference type="AlphaFoldDB" id="Q0UE69"/>
<organism evidence="1 2">
    <name type="scientific">Phaeosphaeria nodorum (strain SN15 / ATCC MYA-4574 / FGSC 10173)</name>
    <name type="common">Glume blotch fungus</name>
    <name type="synonym">Parastagonospora nodorum</name>
    <dbReference type="NCBI Taxonomy" id="321614"/>
    <lineage>
        <taxon>Eukaryota</taxon>
        <taxon>Fungi</taxon>
        <taxon>Dikarya</taxon>
        <taxon>Ascomycota</taxon>
        <taxon>Pezizomycotina</taxon>
        <taxon>Dothideomycetes</taxon>
        <taxon>Pleosporomycetidae</taxon>
        <taxon>Pleosporales</taxon>
        <taxon>Pleosporineae</taxon>
        <taxon>Phaeosphaeriaceae</taxon>
        <taxon>Parastagonospora</taxon>
    </lineage>
</organism>
<dbReference type="EMBL" id="CH445340">
    <property type="protein sequence ID" value="EAT82280.1"/>
    <property type="molecule type" value="Genomic_DNA"/>
</dbReference>
<gene>
    <name evidence="1" type="ORF">SNOG_09945</name>
</gene>
<dbReference type="Proteomes" id="UP000001055">
    <property type="component" value="Unassembled WGS sequence"/>
</dbReference>
<dbReference type="KEGG" id="pno:SNOG_09945"/>
<proteinExistence type="predicted"/>
<sequence>MYIFHPFKTTLVHLFAAYVVVHVYEVSASERRVSRSADAGL</sequence>
<reference evidence="2" key="1">
    <citation type="journal article" date="2007" name="Plant Cell">
        <title>Dothideomycete-plant interactions illuminated by genome sequencing and EST analysis of the wheat pathogen Stagonospora nodorum.</title>
        <authorList>
            <person name="Hane J.K."/>
            <person name="Lowe R.G."/>
            <person name="Solomon P.S."/>
            <person name="Tan K.C."/>
            <person name="Schoch C.L."/>
            <person name="Spatafora J.W."/>
            <person name="Crous P.W."/>
            <person name="Kodira C."/>
            <person name="Birren B.W."/>
            <person name="Galagan J.E."/>
            <person name="Torriani S.F."/>
            <person name="McDonald B.A."/>
            <person name="Oliver R.P."/>
        </authorList>
    </citation>
    <scope>NUCLEOTIDE SEQUENCE [LARGE SCALE GENOMIC DNA]</scope>
    <source>
        <strain evidence="2">SN15 / ATCC MYA-4574 / FGSC 10173</strain>
    </source>
</reference>
<evidence type="ECO:0000313" key="2">
    <source>
        <dbReference type="Proteomes" id="UP000001055"/>
    </source>
</evidence>
<dbReference type="RefSeq" id="XP_001800231.1">
    <property type="nucleotide sequence ID" value="XM_001800179.1"/>
</dbReference>
<dbReference type="GeneID" id="5977137"/>
<dbReference type="InParanoid" id="Q0UE69"/>
<protein>
    <submittedName>
        <fullName evidence="1">Uncharacterized protein</fullName>
    </submittedName>
</protein>